<dbReference type="InterPro" id="IPR013106">
    <property type="entry name" value="Ig_V-set"/>
</dbReference>
<evidence type="ECO:0000256" key="3">
    <source>
        <dbReference type="ARBA" id="ARBA00023130"/>
    </source>
</evidence>
<dbReference type="GO" id="GO:0042101">
    <property type="term" value="C:T cell receptor complex"/>
    <property type="evidence" value="ECO:0007669"/>
    <property type="project" value="UniProtKB-KW"/>
</dbReference>
<dbReference type="AlphaFoldDB" id="A0A811ZRB8"/>
<protein>
    <submittedName>
        <fullName evidence="9">(raccoon dog) hypothetical protein</fullName>
    </submittedName>
</protein>
<proteinExistence type="predicted"/>
<evidence type="ECO:0000256" key="2">
    <source>
        <dbReference type="ARBA" id="ARBA00022859"/>
    </source>
</evidence>
<dbReference type="GO" id="GO:0002250">
    <property type="term" value="P:adaptive immune response"/>
    <property type="evidence" value="ECO:0007669"/>
    <property type="project" value="UniProtKB-KW"/>
</dbReference>
<evidence type="ECO:0000313" key="10">
    <source>
        <dbReference type="Proteomes" id="UP000645828"/>
    </source>
</evidence>
<dbReference type="EMBL" id="CAJHUB010000774">
    <property type="protein sequence ID" value="CAD7691462.1"/>
    <property type="molecule type" value="Genomic_DNA"/>
</dbReference>
<dbReference type="Proteomes" id="UP000645828">
    <property type="component" value="Unassembled WGS sequence"/>
</dbReference>
<dbReference type="InterPro" id="IPR013783">
    <property type="entry name" value="Ig-like_fold"/>
</dbReference>
<organism evidence="9 10">
    <name type="scientific">Nyctereutes procyonoides</name>
    <name type="common">Raccoon dog</name>
    <name type="synonym">Canis procyonoides</name>
    <dbReference type="NCBI Taxonomy" id="34880"/>
    <lineage>
        <taxon>Eukaryota</taxon>
        <taxon>Metazoa</taxon>
        <taxon>Chordata</taxon>
        <taxon>Craniata</taxon>
        <taxon>Vertebrata</taxon>
        <taxon>Euteleostomi</taxon>
        <taxon>Mammalia</taxon>
        <taxon>Eutheria</taxon>
        <taxon>Laurasiatheria</taxon>
        <taxon>Carnivora</taxon>
        <taxon>Caniformia</taxon>
        <taxon>Canidae</taxon>
        <taxon>Nyctereutes</taxon>
    </lineage>
</organism>
<comment type="caution">
    <text evidence="9">The sequence shown here is derived from an EMBL/GenBank/DDBJ whole genome shotgun (WGS) entry which is preliminary data.</text>
</comment>
<evidence type="ECO:0000313" key="9">
    <source>
        <dbReference type="EMBL" id="CAD7691462.1"/>
    </source>
</evidence>
<feature type="domain" description="Ig-like" evidence="8">
    <location>
        <begin position="23"/>
        <end position="121"/>
    </location>
</feature>
<reference evidence="9" key="1">
    <citation type="submission" date="2020-12" db="EMBL/GenBank/DDBJ databases">
        <authorList>
            <consortium name="Molecular Ecology Group"/>
        </authorList>
    </citation>
    <scope>NUCLEOTIDE SEQUENCE</scope>
    <source>
        <strain evidence="9">TBG_1078</strain>
    </source>
</reference>
<feature type="chain" id="PRO_5032369868" evidence="7">
    <location>
        <begin position="22"/>
        <end position="121"/>
    </location>
</feature>
<sequence>MEKHLWTSLLVLGLHFCWVSGKNQVEQNPPSLITLEGKNCTIQCNYTVNPFGNLRWYKHSTGTGPASLIGMTYSDNKKSYGSYTVTLDANSKQSSLHITAAQLSDSASYICVVSALCSLGT</sequence>
<evidence type="ECO:0000256" key="6">
    <source>
        <dbReference type="ARBA" id="ARBA00043266"/>
    </source>
</evidence>
<keyword evidence="3" id="KW-1064">Adaptive immunity</keyword>
<dbReference type="InterPro" id="IPR036179">
    <property type="entry name" value="Ig-like_dom_sf"/>
</dbReference>
<accession>A0A811ZRB8</accession>
<keyword evidence="10" id="KW-1185">Reference proteome</keyword>
<gene>
    <name evidence="9" type="ORF">NYPRO_LOCUS24256</name>
</gene>
<keyword evidence="5" id="KW-0393">Immunoglobulin domain</keyword>
<dbReference type="PANTHER" id="PTHR19343:SF13">
    <property type="entry name" value="T CELL RECEPTOR ALPHA VARIABLE 21"/>
    <property type="match status" value="1"/>
</dbReference>
<dbReference type="Pfam" id="PF07686">
    <property type="entry name" value="V-set"/>
    <property type="match status" value="1"/>
</dbReference>
<evidence type="ECO:0000256" key="5">
    <source>
        <dbReference type="ARBA" id="ARBA00023319"/>
    </source>
</evidence>
<dbReference type="PROSITE" id="PS50835">
    <property type="entry name" value="IG_LIKE"/>
    <property type="match status" value="1"/>
</dbReference>
<feature type="signal peptide" evidence="7">
    <location>
        <begin position="1"/>
        <end position="21"/>
    </location>
</feature>
<evidence type="ECO:0000256" key="7">
    <source>
        <dbReference type="SAM" id="SignalP"/>
    </source>
</evidence>
<keyword evidence="4" id="KW-0675">Receptor</keyword>
<keyword evidence="1 7" id="KW-0732">Signal</keyword>
<keyword evidence="6" id="KW-1279">T cell receptor</keyword>
<dbReference type="Gene3D" id="2.60.40.10">
    <property type="entry name" value="Immunoglobulins"/>
    <property type="match status" value="1"/>
</dbReference>
<dbReference type="PANTHER" id="PTHR19343">
    <property type="entry name" value="T CELL RECEPTOR ALPHA VARIABLE 1-2"/>
    <property type="match status" value="1"/>
</dbReference>
<dbReference type="InterPro" id="IPR007110">
    <property type="entry name" value="Ig-like_dom"/>
</dbReference>
<dbReference type="GO" id="GO:0042605">
    <property type="term" value="F:peptide antigen binding"/>
    <property type="evidence" value="ECO:0007669"/>
    <property type="project" value="TreeGrafter"/>
</dbReference>
<dbReference type="SUPFAM" id="SSF48726">
    <property type="entry name" value="Immunoglobulin"/>
    <property type="match status" value="1"/>
</dbReference>
<evidence type="ECO:0000256" key="1">
    <source>
        <dbReference type="ARBA" id="ARBA00022729"/>
    </source>
</evidence>
<dbReference type="InterPro" id="IPR051006">
    <property type="entry name" value="TCR_variable_domain"/>
</dbReference>
<evidence type="ECO:0000259" key="8">
    <source>
        <dbReference type="PROSITE" id="PS50835"/>
    </source>
</evidence>
<name>A0A811ZRB8_NYCPR</name>
<evidence type="ECO:0000256" key="4">
    <source>
        <dbReference type="ARBA" id="ARBA00023170"/>
    </source>
</evidence>
<keyword evidence="2" id="KW-0391">Immunity</keyword>